<proteinExistence type="predicted"/>
<dbReference type="Proteomes" id="UP001432000">
    <property type="component" value="Chromosome"/>
</dbReference>
<keyword evidence="2" id="KW-1185">Reference proteome</keyword>
<name>A0ABZ2PKD3_9NOCA</name>
<sequence>MSISIDNFKAVEAGPTPIFDERATGNSSVSFAFDSLPGATVEVVRCADQQPDPVSGLKFPAGWMRFSVRADKNGQVLAESGSAGPVPESTPPDDFRSTIGYNAVDFVFDNFPEATFHAERLTTDRFSIDAWGSKHIQNAGWVDVHVTLGGATWVVGGFAGPSTVQ</sequence>
<dbReference type="RefSeq" id="WP_338890523.1">
    <property type="nucleotide sequence ID" value="NZ_CP147846.1"/>
</dbReference>
<gene>
    <name evidence="1" type="ORF">WDS16_03490</name>
</gene>
<protein>
    <submittedName>
        <fullName evidence="1">Uncharacterized protein</fullName>
    </submittedName>
</protein>
<accession>A0ABZ2PKD3</accession>
<evidence type="ECO:0000313" key="2">
    <source>
        <dbReference type="Proteomes" id="UP001432000"/>
    </source>
</evidence>
<evidence type="ECO:0000313" key="1">
    <source>
        <dbReference type="EMBL" id="WXG69632.1"/>
    </source>
</evidence>
<organism evidence="1 2">
    <name type="scientific">Rhodococcus sovatensis</name>
    <dbReference type="NCBI Taxonomy" id="1805840"/>
    <lineage>
        <taxon>Bacteria</taxon>
        <taxon>Bacillati</taxon>
        <taxon>Actinomycetota</taxon>
        <taxon>Actinomycetes</taxon>
        <taxon>Mycobacteriales</taxon>
        <taxon>Nocardiaceae</taxon>
        <taxon>Rhodococcus</taxon>
    </lineage>
</organism>
<reference evidence="1 2" key="1">
    <citation type="submission" date="2024-03" db="EMBL/GenBank/DDBJ databases">
        <title>Natural products discovery in diverse microorganisms through a two-stage MS feature dereplication strategy.</title>
        <authorList>
            <person name="Zhang R."/>
        </authorList>
    </citation>
    <scope>NUCLEOTIDE SEQUENCE [LARGE SCALE GENOMIC DNA]</scope>
    <source>
        <strain evidence="1 2">18930</strain>
    </source>
</reference>
<dbReference type="EMBL" id="CP147846">
    <property type="protein sequence ID" value="WXG69632.1"/>
    <property type="molecule type" value="Genomic_DNA"/>
</dbReference>